<comment type="caution">
    <text evidence="2">The sequence shown here is derived from an EMBL/GenBank/DDBJ whole genome shotgun (WGS) entry which is preliminary data.</text>
</comment>
<accession>A0ABR0E7K3</accession>
<evidence type="ECO:0000256" key="1">
    <source>
        <dbReference type="SAM" id="Phobius"/>
    </source>
</evidence>
<evidence type="ECO:0008006" key="4">
    <source>
        <dbReference type="Google" id="ProtNLM"/>
    </source>
</evidence>
<evidence type="ECO:0000313" key="2">
    <source>
        <dbReference type="EMBL" id="KAK4497407.1"/>
    </source>
</evidence>
<evidence type="ECO:0000313" key="3">
    <source>
        <dbReference type="Proteomes" id="UP001305779"/>
    </source>
</evidence>
<reference evidence="2 3" key="1">
    <citation type="journal article" date="2023" name="G3 (Bethesda)">
        <title>A chromosome-level genome assembly of Zasmidium syzygii isolated from banana leaves.</title>
        <authorList>
            <person name="van Westerhoven A.C."/>
            <person name="Mehrabi R."/>
            <person name="Talebi R."/>
            <person name="Steentjes M.B.F."/>
            <person name="Corcolon B."/>
            <person name="Chong P.A."/>
            <person name="Kema G.H.J."/>
            <person name="Seidl M.F."/>
        </authorList>
    </citation>
    <scope>NUCLEOTIDE SEQUENCE [LARGE SCALE GENOMIC DNA]</scope>
    <source>
        <strain evidence="2 3">P124</strain>
    </source>
</reference>
<feature type="transmembrane region" description="Helical" evidence="1">
    <location>
        <begin position="44"/>
        <end position="66"/>
    </location>
</feature>
<dbReference type="PANTHER" id="PTHR35896">
    <property type="entry name" value="IG-LIKE DOMAIN-CONTAINING PROTEIN"/>
    <property type="match status" value="1"/>
</dbReference>
<keyword evidence="3" id="KW-1185">Reference proteome</keyword>
<gene>
    <name evidence="2" type="ORF">PRZ48_011858</name>
</gene>
<name>A0ABR0E7K3_ZASCE</name>
<protein>
    <recommendedName>
        <fullName evidence="4">Major facilitator superfamily transporter</fullName>
    </recommendedName>
</protein>
<organism evidence="2 3">
    <name type="scientific">Zasmidium cellare</name>
    <name type="common">Wine cellar mold</name>
    <name type="synonym">Racodium cellare</name>
    <dbReference type="NCBI Taxonomy" id="395010"/>
    <lineage>
        <taxon>Eukaryota</taxon>
        <taxon>Fungi</taxon>
        <taxon>Dikarya</taxon>
        <taxon>Ascomycota</taxon>
        <taxon>Pezizomycotina</taxon>
        <taxon>Dothideomycetes</taxon>
        <taxon>Dothideomycetidae</taxon>
        <taxon>Mycosphaerellales</taxon>
        <taxon>Mycosphaerellaceae</taxon>
        <taxon>Zasmidium</taxon>
    </lineage>
</organism>
<dbReference type="Proteomes" id="UP001305779">
    <property type="component" value="Unassembled WGS sequence"/>
</dbReference>
<sequence length="250" mass="28173">MPNRRSDSLIDDMENYRDKLLPTDEDEATILDSRQSPTKRGQAIIFKSIVLAAVVLVLAITLYGVFFTDWTRSVSTCTANTSKDENTATNNPGVLDCGSTREEAIAKGCIFDVLSVGWVPAACYDSQRASKFEDVSTIVSYGSAGSFPWYLDANMTMPIEESDLSSLGDNPVAYTTEEFHQSHCLYVWKSTSDALHEAREQHTGVWALDRISDHHHIRHCLIVLESMQWRYNKSVEVDFGYRECVRLDIQ</sequence>
<dbReference type="PANTHER" id="PTHR35896:SF3">
    <property type="entry name" value="MAJOR FACILITATOR SUPERFAMILY TRANSPORTER"/>
    <property type="match status" value="1"/>
</dbReference>
<proteinExistence type="predicted"/>
<keyword evidence="1" id="KW-0812">Transmembrane</keyword>
<dbReference type="EMBL" id="JAXOVC010000009">
    <property type="protein sequence ID" value="KAK4497407.1"/>
    <property type="molecule type" value="Genomic_DNA"/>
</dbReference>
<dbReference type="InterPro" id="IPR053008">
    <property type="entry name" value="Phomopsin_biosynth_assoc"/>
</dbReference>
<keyword evidence="1" id="KW-0472">Membrane</keyword>
<keyword evidence="1" id="KW-1133">Transmembrane helix</keyword>